<reference evidence="1 2" key="1">
    <citation type="journal article" date="2019" name="Nat. Microbiol.">
        <title>Mediterranean grassland soil C-N compound turnover is dependent on rainfall and depth, and is mediated by genomically divergent microorganisms.</title>
        <authorList>
            <person name="Diamond S."/>
            <person name="Andeer P.F."/>
            <person name="Li Z."/>
            <person name="Crits-Christoph A."/>
            <person name="Burstein D."/>
            <person name="Anantharaman K."/>
            <person name="Lane K.R."/>
            <person name="Thomas B.C."/>
            <person name="Pan C."/>
            <person name="Northen T.R."/>
            <person name="Banfield J.F."/>
        </authorList>
    </citation>
    <scope>NUCLEOTIDE SEQUENCE [LARGE SCALE GENOMIC DNA]</scope>
    <source>
        <strain evidence="1">NP_4</strain>
    </source>
</reference>
<dbReference type="EMBL" id="VBAL01000067">
    <property type="protein sequence ID" value="TMJ02951.1"/>
    <property type="molecule type" value="Genomic_DNA"/>
</dbReference>
<evidence type="ECO:0000313" key="1">
    <source>
        <dbReference type="EMBL" id="TMJ02951.1"/>
    </source>
</evidence>
<dbReference type="Proteomes" id="UP000319353">
    <property type="component" value="Unassembled WGS sequence"/>
</dbReference>
<dbReference type="AlphaFoldDB" id="A0A537L4P7"/>
<evidence type="ECO:0000313" key="2">
    <source>
        <dbReference type="Proteomes" id="UP000319353"/>
    </source>
</evidence>
<organism evidence="1 2">
    <name type="scientific">Candidatus Segetimicrobium genomatis</name>
    <dbReference type="NCBI Taxonomy" id="2569760"/>
    <lineage>
        <taxon>Bacteria</taxon>
        <taxon>Bacillati</taxon>
        <taxon>Candidatus Sysuimicrobiota</taxon>
        <taxon>Candidatus Sysuimicrobiia</taxon>
        <taxon>Candidatus Sysuimicrobiales</taxon>
        <taxon>Candidatus Segetimicrobiaceae</taxon>
        <taxon>Candidatus Segetimicrobium</taxon>
    </lineage>
</organism>
<protein>
    <submittedName>
        <fullName evidence="1">Uncharacterized protein</fullName>
    </submittedName>
</protein>
<proteinExistence type="predicted"/>
<sequence length="62" mass="6345">MIHSSGANYELTDAAGGVGGSCRVLRRKPLVIMVVAHEHDIGAGLVEVPPESVIGAIAAVRP</sequence>
<comment type="caution">
    <text evidence="1">The sequence shown here is derived from an EMBL/GenBank/DDBJ whole genome shotgun (WGS) entry which is preliminary data.</text>
</comment>
<gene>
    <name evidence="1" type="ORF">E6H01_06175</name>
</gene>
<name>A0A537L4P7_9BACT</name>
<accession>A0A537L4P7</accession>